<accession>A0AAV9U1K6</accession>
<proteinExistence type="predicted"/>
<comment type="caution">
    <text evidence="1">The sequence shown here is derived from an EMBL/GenBank/DDBJ whole genome shotgun (WGS) entry which is preliminary data.</text>
</comment>
<gene>
    <name evidence="1" type="ORF">TWF696_002543</name>
</gene>
<evidence type="ECO:0000313" key="1">
    <source>
        <dbReference type="EMBL" id="KAK6334039.1"/>
    </source>
</evidence>
<organism evidence="1 2">
    <name type="scientific">Orbilia brochopaga</name>
    <dbReference type="NCBI Taxonomy" id="3140254"/>
    <lineage>
        <taxon>Eukaryota</taxon>
        <taxon>Fungi</taxon>
        <taxon>Dikarya</taxon>
        <taxon>Ascomycota</taxon>
        <taxon>Pezizomycotina</taxon>
        <taxon>Orbiliomycetes</taxon>
        <taxon>Orbiliales</taxon>
        <taxon>Orbiliaceae</taxon>
        <taxon>Orbilia</taxon>
    </lineage>
</organism>
<reference evidence="1 2" key="1">
    <citation type="submission" date="2019-10" db="EMBL/GenBank/DDBJ databases">
        <authorList>
            <person name="Palmer J.M."/>
        </authorList>
    </citation>
    <scope>NUCLEOTIDE SEQUENCE [LARGE SCALE GENOMIC DNA]</scope>
    <source>
        <strain evidence="1 2">TWF696</strain>
    </source>
</reference>
<dbReference type="AlphaFoldDB" id="A0AAV9U1K6"/>
<keyword evidence="2" id="KW-1185">Reference proteome</keyword>
<sequence length="93" mass="10582">MQPANSKNRVYAMWDFVGRTMGMINNIQSPNNLARNSVWKDVVGRSIMANMLIQDESKGDQMHQMTWRDGFDRRFPFGDEVKQASEAAANAAE</sequence>
<dbReference type="Proteomes" id="UP001375240">
    <property type="component" value="Unassembled WGS sequence"/>
</dbReference>
<protein>
    <submittedName>
        <fullName evidence="1">Uncharacterized protein</fullName>
    </submittedName>
</protein>
<name>A0AAV9U1K6_9PEZI</name>
<evidence type="ECO:0000313" key="2">
    <source>
        <dbReference type="Proteomes" id="UP001375240"/>
    </source>
</evidence>
<dbReference type="EMBL" id="JAVHNQ010000013">
    <property type="protein sequence ID" value="KAK6334039.1"/>
    <property type="molecule type" value="Genomic_DNA"/>
</dbReference>